<evidence type="ECO:0000313" key="3">
    <source>
        <dbReference type="EMBL" id="GFZ33087.1"/>
    </source>
</evidence>
<dbReference type="RefSeq" id="WP_206871331.1">
    <property type="nucleotide sequence ID" value="NZ_BMBA01000004.1"/>
</dbReference>
<protein>
    <submittedName>
        <fullName evidence="3">MerR family transcriptional regulator</fullName>
    </submittedName>
</protein>
<dbReference type="Gene3D" id="1.10.1660.10">
    <property type="match status" value="1"/>
</dbReference>
<dbReference type="SUPFAM" id="SSF46955">
    <property type="entry name" value="Putative DNA-binding domain"/>
    <property type="match status" value="1"/>
</dbReference>
<dbReference type="InterPro" id="IPR047057">
    <property type="entry name" value="MerR_fam"/>
</dbReference>
<comment type="caution">
    <text evidence="3">The sequence shown here is derived from an EMBL/GenBank/DDBJ whole genome shotgun (WGS) entry which is preliminary data.</text>
</comment>
<dbReference type="Pfam" id="PF13411">
    <property type="entry name" value="MerR_1"/>
    <property type="match status" value="1"/>
</dbReference>
<evidence type="ECO:0000256" key="1">
    <source>
        <dbReference type="ARBA" id="ARBA00023125"/>
    </source>
</evidence>
<dbReference type="SMART" id="SM00422">
    <property type="entry name" value="HTH_MERR"/>
    <property type="match status" value="1"/>
</dbReference>
<evidence type="ECO:0000313" key="4">
    <source>
        <dbReference type="Proteomes" id="UP000663802"/>
    </source>
</evidence>
<dbReference type="Pfam" id="PF07739">
    <property type="entry name" value="TipAS"/>
    <property type="match status" value="2"/>
</dbReference>
<name>A0ABQ1EE78_9CLOT</name>
<organism evidence="3 4">
    <name type="scientific">Clostridium zeae</name>
    <dbReference type="NCBI Taxonomy" id="2759022"/>
    <lineage>
        <taxon>Bacteria</taxon>
        <taxon>Bacillati</taxon>
        <taxon>Bacillota</taxon>
        <taxon>Clostridia</taxon>
        <taxon>Eubacteriales</taxon>
        <taxon>Clostridiaceae</taxon>
        <taxon>Clostridium</taxon>
    </lineage>
</organism>
<keyword evidence="4" id="KW-1185">Reference proteome</keyword>
<dbReference type="Proteomes" id="UP000663802">
    <property type="component" value="Unassembled WGS sequence"/>
</dbReference>
<dbReference type="PANTHER" id="PTHR30204">
    <property type="entry name" value="REDOX-CYCLING DRUG-SENSING TRANSCRIPTIONAL ACTIVATOR SOXR"/>
    <property type="match status" value="1"/>
</dbReference>
<dbReference type="InterPro" id="IPR012925">
    <property type="entry name" value="TipAS_dom"/>
</dbReference>
<dbReference type="EMBL" id="BMBA01000004">
    <property type="protein sequence ID" value="GFZ33087.1"/>
    <property type="molecule type" value="Genomic_DNA"/>
</dbReference>
<gene>
    <name evidence="3" type="ORF">CSC2_36130</name>
</gene>
<proteinExistence type="predicted"/>
<keyword evidence="1" id="KW-0238">DNA-binding</keyword>
<dbReference type="PROSITE" id="PS50937">
    <property type="entry name" value="HTH_MERR_2"/>
    <property type="match status" value="1"/>
</dbReference>
<dbReference type="InterPro" id="IPR000551">
    <property type="entry name" value="MerR-type_HTH_dom"/>
</dbReference>
<dbReference type="CDD" id="cd01106">
    <property type="entry name" value="HTH_TipAL-Mta"/>
    <property type="match status" value="1"/>
</dbReference>
<feature type="domain" description="HTH merR-type" evidence="2">
    <location>
        <begin position="1"/>
        <end position="70"/>
    </location>
</feature>
<dbReference type="InterPro" id="IPR009061">
    <property type="entry name" value="DNA-bd_dom_put_sf"/>
</dbReference>
<sequence length="387" mass="45032">MRTVKQVSDLTGISVRSLHYYDEIGLLKPSEITEAGYRLYDDEALKALQQILFFKELDISLKDVKEIMGSPYFDKMEALENQKKLLLVKRKRLDDLIELINKTLKGESEMSFKEFDMSEYYKVLEDFKTEHEDKVIKMYGSIEKYNERIEKIKTKEEEIAKMAIKEHGSIEKFAEAIKKNFDSDMFTLSEQVDKFKKDCLEGRHPRLRELFGKITKDLSKDPTSKEIQEIAGEITTTAKMDYEVFKTAIGDDVWYSNVQLYLVYPEWIESINEKYGSGAAKFIGEALKFYLEDKLPKSVILYKNLTADLSKDPSSKEIQQIVEEIATETKKSSDFLKVEMGENHWEYTAEQYLSSSIYEKVMDKKYGKGAAKFIGKALKFYAENMKK</sequence>
<evidence type="ECO:0000259" key="2">
    <source>
        <dbReference type="PROSITE" id="PS50937"/>
    </source>
</evidence>
<reference evidence="3 4" key="1">
    <citation type="journal article" date="2021" name="Int. J. Syst. Evol. Microbiol.">
        <title>Clostridium zeae sp. nov., isolated from corn silage.</title>
        <authorList>
            <person name="Kobayashi H."/>
            <person name="Tanizawa Y."/>
            <person name="Yagura M."/>
            <person name="Sakamoto M."/>
            <person name="Ohkuma M."/>
            <person name="Tohno M."/>
        </authorList>
    </citation>
    <scope>NUCLEOTIDE SEQUENCE [LARGE SCALE GENOMIC DNA]</scope>
    <source>
        <strain evidence="3 4">CSC2</strain>
    </source>
</reference>
<accession>A0ABQ1EE78</accession>
<dbReference type="PANTHER" id="PTHR30204:SF90">
    <property type="entry name" value="HTH-TYPE TRANSCRIPTIONAL ACTIVATOR MTA"/>
    <property type="match status" value="1"/>
</dbReference>